<evidence type="ECO:0000313" key="9">
    <source>
        <dbReference type="Proteomes" id="UP001500582"/>
    </source>
</evidence>
<dbReference type="Gene3D" id="1.10.3780.10">
    <property type="entry name" value="SusD-like"/>
    <property type="match status" value="1"/>
</dbReference>
<dbReference type="Proteomes" id="UP001500582">
    <property type="component" value="Unassembled WGS sequence"/>
</dbReference>
<accession>A0ABP8FWA2</accession>
<evidence type="ECO:0000256" key="4">
    <source>
        <dbReference type="ARBA" id="ARBA00023136"/>
    </source>
</evidence>
<reference evidence="9" key="1">
    <citation type="journal article" date="2019" name="Int. J. Syst. Evol. Microbiol.">
        <title>The Global Catalogue of Microorganisms (GCM) 10K type strain sequencing project: providing services to taxonomists for standard genome sequencing and annotation.</title>
        <authorList>
            <consortium name="The Broad Institute Genomics Platform"/>
            <consortium name="The Broad Institute Genome Sequencing Center for Infectious Disease"/>
            <person name="Wu L."/>
            <person name="Ma J."/>
        </authorList>
    </citation>
    <scope>NUCLEOTIDE SEQUENCE [LARGE SCALE GENOMIC DNA]</scope>
    <source>
        <strain evidence="9">JCM 17705</strain>
    </source>
</reference>
<keyword evidence="4" id="KW-0472">Membrane</keyword>
<evidence type="ECO:0000256" key="2">
    <source>
        <dbReference type="ARBA" id="ARBA00006275"/>
    </source>
</evidence>
<name>A0ABP8FWA2_9SPHI</name>
<keyword evidence="9" id="KW-1185">Reference proteome</keyword>
<comment type="caution">
    <text evidence="8">The sequence shown here is derived from an EMBL/GenBank/DDBJ whole genome shotgun (WGS) entry which is preliminary data.</text>
</comment>
<dbReference type="Pfam" id="PF14322">
    <property type="entry name" value="SusD-like_3"/>
    <property type="match status" value="1"/>
</dbReference>
<dbReference type="InterPro" id="IPR012944">
    <property type="entry name" value="SusD_RagB_dom"/>
</dbReference>
<dbReference type="InterPro" id="IPR011990">
    <property type="entry name" value="TPR-like_helical_dom_sf"/>
</dbReference>
<protein>
    <submittedName>
        <fullName evidence="8">RagB/SusD family nutrient uptake outer membrane protein</fullName>
    </submittedName>
</protein>
<comment type="similarity">
    <text evidence="2">Belongs to the SusD family.</text>
</comment>
<sequence>MKLNRSLIAVILISGVLGTSCLKDLDVKPKDPKITTSATVFDKPEAYKQFLAKLYSTLSLTGQKGEAGAPEISAPDEGTTAFIRGWWNAQEVTTDECINAWGDGGLVEYHGHIWSDNNDYIKLMYQRLFINISYCNEMIRAVNDNVGGLSGAQKTEIDAYQAEARFLRAYYYFCAMDLYGNVPFVTEADKPGAFLPKQIKRADLFKYVESELKAVADLLPQPGANEYARADRAAAWTLLSRIYLNAQVYTGTAMYGDCIKYANEVIGAGKYSLHGKYPELFLADNDKIKDEIIMPIASSGASSRSYGDVTFIIHAGVGGSEDAANTFGIASGGWGGNRLTTAFVNTQFADPSGNTDKRAIFHTAGQTLTITHPTVFTEGYLSAKWKNITSTGAQGGNSTFVETDFPLFRLAEVYLNYAEATVRGGAGGDAGKALQYVNALRTRAYEGASGNINSGQLNLDFLLQERGREFYWEFQRRTDLIRFGKFTGGSLLWDFKGNVMAGVSTDAHFNIFPIPASDMLLNNNLTQNPGY</sequence>
<dbReference type="RefSeq" id="WP_345209668.1">
    <property type="nucleotide sequence ID" value="NZ_BAABFT010000002.1"/>
</dbReference>
<dbReference type="Pfam" id="PF07980">
    <property type="entry name" value="SusD_RagB"/>
    <property type="match status" value="1"/>
</dbReference>
<keyword evidence="5" id="KW-0998">Cell outer membrane</keyword>
<gene>
    <name evidence="8" type="ORF">GCM10023149_07580</name>
</gene>
<dbReference type="CDD" id="cd08977">
    <property type="entry name" value="SusD"/>
    <property type="match status" value="1"/>
</dbReference>
<dbReference type="InterPro" id="IPR033985">
    <property type="entry name" value="SusD-like_N"/>
</dbReference>
<comment type="subcellular location">
    <subcellularLocation>
        <location evidence="1">Cell outer membrane</location>
    </subcellularLocation>
</comment>
<dbReference type="Gene3D" id="1.25.40.10">
    <property type="entry name" value="Tetratricopeptide repeat domain"/>
    <property type="match status" value="1"/>
</dbReference>
<feature type="domain" description="RagB/SusD" evidence="6">
    <location>
        <begin position="376"/>
        <end position="531"/>
    </location>
</feature>
<proteinExistence type="inferred from homology"/>
<evidence type="ECO:0000313" key="8">
    <source>
        <dbReference type="EMBL" id="GAA4312277.1"/>
    </source>
</evidence>
<keyword evidence="3" id="KW-0732">Signal</keyword>
<evidence type="ECO:0000256" key="3">
    <source>
        <dbReference type="ARBA" id="ARBA00022729"/>
    </source>
</evidence>
<dbReference type="PROSITE" id="PS51257">
    <property type="entry name" value="PROKAR_LIPOPROTEIN"/>
    <property type="match status" value="1"/>
</dbReference>
<feature type="domain" description="SusD-like N-terminal" evidence="7">
    <location>
        <begin position="102"/>
        <end position="244"/>
    </location>
</feature>
<organism evidence="8 9">
    <name type="scientific">Mucilaginibacter gynuensis</name>
    <dbReference type="NCBI Taxonomy" id="1302236"/>
    <lineage>
        <taxon>Bacteria</taxon>
        <taxon>Pseudomonadati</taxon>
        <taxon>Bacteroidota</taxon>
        <taxon>Sphingobacteriia</taxon>
        <taxon>Sphingobacteriales</taxon>
        <taxon>Sphingobacteriaceae</taxon>
        <taxon>Mucilaginibacter</taxon>
    </lineage>
</organism>
<evidence type="ECO:0000256" key="1">
    <source>
        <dbReference type="ARBA" id="ARBA00004442"/>
    </source>
</evidence>
<dbReference type="EMBL" id="BAABFT010000002">
    <property type="protein sequence ID" value="GAA4312277.1"/>
    <property type="molecule type" value="Genomic_DNA"/>
</dbReference>
<evidence type="ECO:0000259" key="6">
    <source>
        <dbReference type="Pfam" id="PF07980"/>
    </source>
</evidence>
<dbReference type="Gene3D" id="1.25.40.390">
    <property type="match status" value="1"/>
</dbReference>
<evidence type="ECO:0000259" key="7">
    <source>
        <dbReference type="Pfam" id="PF14322"/>
    </source>
</evidence>
<evidence type="ECO:0000256" key="5">
    <source>
        <dbReference type="ARBA" id="ARBA00023237"/>
    </source>
</evidence>
<dbReference type="SUPFAM" id="SSF48452">
    <property type="entry name" value="TPR-like"/>
    <property type="match status" value="1"/>
</dbReference>